<organism evidence="11 12">
    <name type="scientific">Sinimarinibacterium thermocellulolyticum</name>
    <dbReference type="NCBI Taxonomy" id="3170016"/>
    <lineage>
        <taxon>Bacteria</taxon>
        <taxon>Pseudomonadati</taxon>
        <taxon>Pseudomonadota</taxon>
        <taxon>Gammaproteobacteria</taxon>
        <taxon>Nevskiales</taxon>
        <taxon>Nevskiaceae</taxon>
        <taxon>Sinimarinibacterium</taxon>
    </lineage>
</organism>
<evidence type="ECO:0000256" key="1">
    <source>
        <dbReference type="ARBA" id="ARBA00004429"/>
    </source>
</evidence>
<comment type="subcellular location">
    <subcellularLocation>
        <location evidence="1">Cell inner membrane</location>
        <topology evidence="1">Multi-pass membrane protein</topology>
    </subcellularLocation>
</comment>
<dbReference type="NCBIfam" id="NF028537">
    <property type="entry name" value="P_eth_NH2_trans"/>
    <property type="match status" value="1"/>
</dbReference>
<keyword evidence="4 11" id="KW-0808">Transferase</keyword>
<keyword evidence="3" id="KW-0997">Cell inner membrane</keyword>
<dbReference type="InterPro" id="IPR058130">
    <property type="entry name" value="PEA_transf_C"/>
</dbReference>
<keyword evidence="2" id="KW-1003">Cell membrane</keyword>
<dbReference type="Gene3D" id="3.40.720.10">
    <property type="entry name" value="Alkaline Phosphatase, subunit A"/>
    <property type="match status" value="1"/>
</dbReference>
<name>A0ABV2A5W0_9GAMM</name>
<evidence type="ECO:0000256" key="6">
    <source>
        <dbReference type="ARBA" id="ARBA00022989"/>
    </source>
</evidence>
<keyword evidence="12" id="KW-1185">Reference proteome</keyword>
<evidence type="ECO:0000256" key="7">
    <source>
        <dbReference type="ARBA" id="ARBA00023136"/>
    </source>
</evidence>
<dbReference type="Pfam" id="PF00884">
    <property type="entry name" value="Sulfatase"/>
    <property type="match status" value="1"/>
</dbReference>
<dbReference type="InterPro" id="IPR012549">
    <property type="entry name" value="EptA-like_N"/>
</dbReference>
<keyword evidence="5 8" id="KW-0812">Transmembrane</keyword>
<evidence type="ECO:0000313" key="12">
    <source>
        <dbReference type="Proteomes" id="UP001465331"/>
    </source>
</evidence>
<evidence type="ECO:0000256" key="4">
    <source>
        <dbReference type="ARBA" id="ARBA00022679"/>
    </source>
</evidence>
<feature type="domain" description="Phosphoethanolamine transferase N-terminal" evidence="10">
    <location>
        <begin position="73"/>
        <end position="221"/>
    </location>
</feature>
<dbReference type="InterPro" id="IPR040423">
    <property type="entry name" value="PEA_transferase"/>
</dbReference>
<dbReference type="Proteomes" id="UP001465331">
    <property type="component" value="Unassembled WGS sequence"/>
</dbReference>
<dbReference type="Pfam" id="PF08019">
    <property type="entry name" value="EptA_B_N"/>
    <property type="match status" value="1"/>
</dbReference>
<dbReference type="RefSeq" id="WP_352886657.1">
    <property type="nucleotide sequence ID" value="NZ_JBEPIJ010000001.1"/>
</dbReference>
<gene>
    <name evidence="11" type="ORF">ABSH63_01285</name>
</gene>
<evidence type="ECO:0000259" key="10">
    <source>
        <dbReference type="Pfam" id="PF08019"/>
    </source>
</evidence>
<evidence type="ECO:0000313" key="11">
    <source>
        <dbReference type="EMBL" id="MES0872647.1"/>
    </source>
</evidence>
<evidence type="ECO:0000256" key="8">
    <source>
        <dbReference type="SAM" id="Phobius"/>
    </source>
</evidence>
<evidence type="ECO:0000256" key="2">
    <source>
        <dbReference type="ARBA" id="ARBA00022475"/>
    </source>
</evidence>
<dbReference type="PANTHER" id="PTHR30443">
    <property type="entry name" value="INNER MEMBRANE PROTEIN"/>
    <property type="match status" value="1"/>
</dbReference>
<dbReference type="InterPro" id="IPR017850">
    <property type="entry name" value="Alkaline_phosphatase_core_sf"/>
</dbReference>
<feature type="transmembrane region" description="Helical" evidence="8">
    <location>
        <begin position="137"/>
        <end position="158"/>
    </location>
</feature>
<reference evidence="11 12" key="1">
    <citation type="submission" date="2024-06" db="EMBL/GenBank/DDBJ databases">
        <authorList>
            <person name="Li Z."/>
            <person name="Jiang Y."/>
        </authorList>
    </citation>
    <scope>NUCLEOTIDE SEQUENCE [LARGE SCALE GENOMIC DNA]</scope>
    <source>
        <strain evidence="11 12">HSW-8</strain>
    </source>
</reference>
<keyword evidence="7 8" id="KW-0472">Membrane</keyword>
<feature type="transmembrane region" description="Helical" evidence="8">
    <location>
        <begin position="87"/>
        <end position="106"/>
    </location>
</feature>
<dbReference type="EMBL" id="JBEPIJ010000001">
    <property type="protein sequence ID" value="MES0872647.1"/>
    <property type="molecule type" value="Genomic_DNA"/>
</dbReference>
<comment type="caution">
    <text evidence="11">The sequence shown here is derived from an EMBL/GenBank/DDBJ whole genome shotgun (WGS) entry which is preliminary data.</text>
</comment>
<evidence type="ECO:0000256" key="3">
    <source>
        <dbReference type="ARBA" id="ARBA00022519"/>
    </source>
</evidence>
<sequence length="558" mass="61132">MPDIAHQRPHHGGLAPLRSFLKLSDTGLVFATSLYLAASQNDALWRFASTHVDGLGSPTGLLLVATLAAILLAGTFTVAAALSLGPALRIGLIAMTLIAVVCNHFMHRYGAIIDQEMWVNVIRTDAREAAELITRPLIWQVVVFGGTAVIVIALVPVTQRPLKQQLLQRGGIALLLWALAAVLLGSNYKEASLWARAHSQVRELPNPVFPMVSAYKLARDRLITSASAAEFRELAVRVEPRAPSGRRRVVVMVVGETARADHFSLYGYPRDTNPALSAIPTLLRFRDVSACGTSTAVSVPCMFARQDRSEFDSDEARRTENLLDVLQRADVHVQWLDNNTGCQGVCDRVAYAHTSPADTPALCDDRACFDEALLHDLSRRMTDAEGDQLIVLHQLGSHGPSYHRRYPRAYARFTPECTTDDAYRCPREMLINSYDNTIVYTDHVLARLIQLLAAASTDADTAMLYVSDHGESLGENGIYLHGLPYALAPAAQTQVPMLMWLSPAFIASRALSVECLEQQTQRRLSHDNVFDIVLGLFAVDTELYRPQADVIGACGASA</sequence>
<accession>A0ABV2A5W0</accession>
<dbReference type="PANTHER" id="PTHR30443:SF0">
    <property type="entry name" value="PHOSPHOETHANOLAMINE TRANSFERASE EPTA"/>
    <property type="match status" value="1"/>
</dbReference>
<protein>
    <submittedName>
        <fullName evidence="11">Phosphoethanolamine--lipid A transferase</fullName>
    </submittedName>
</protein>
<dbReference type="SUPFAM" id="SSF53649">
    <property type="entry name" value="Alkaline phosphatase-like"/>
    <property type="match status" value="1"/>
</dbReference>
<dbReference type="InterPro" id="IPR000917">
    <property type="entry name" value="Sulfatase_N"/>
</dbReference>
<evidence type="ECO:0000256" key="5">
    <source>
        <dbReference type="ARBA" id="ARBA00022692"/>
    </source>
</evidence>
<dbReference type="GO" id="GO:0016740">
    <property type="term" value="F:transferase activity"/>
    <property type="evidence" value="ECO:0007669"/>
    <property type="project" value="UniProtKB-KW"/>
</dbReference>
<evidence type="ECO:0000259" key="9">
    <source>
        <dbReference type="Pfam" id="PF00884"/>
    </source>
</evidence>
<feature type="domain" description="Sulfatase N-terminal" evidence="9">
    <location>
        <begin position="249"/>
        <end position="537"/>
    </location>
</feature>
<feature type="transmembrane region" description="Helical" evidence="8">
    <location>
        <begin position="58"/>
        <end position="80"/>
    </location>
</feature>
<feature type="transmembrane region" description="Helical" evidence="8">
    <location>
        <begin position="170"/>
        <end position="188"/>
    </location>
</feature>
<dbReference type="CDD" id="cd16017">
    <property type="entry name" value="LptA"/>
    <property type="match status" value="1"/>
</dbReference>
<proteinExistence type="predicted"/>
<keyword evidence="6 8" id="KW-1133">Transmembrane helix</keyword>